<evidence type="ECO:0000259" key="11">
    <source>
        <dbReference type="PROSITE" id="PS51755"/>
    </source>
</evidence>
<dbReference type="RefSeq" id="WP_092794360.1">
    <property type="nucleotide sequence ID" value="NZ_DASWWU010000001.1"/>
</dbReference>
<dbReference type="Proteomes" id="UP000199371">
    <property type="component" value="Unassembled WGS sequence"/>
</dbReference>
<dbReference type="FunFam" id="3.40.50.2300:FF:000001">
    <property type="entry name" value="DNA-binding response regulator PhoB"/>
    <property type="match status" value="1"/>
</dbReference>
<dbReference type="InterPro" id="IPR036388">
    <property type="entry name" value="WH-like_DNA-bd_sf"/>
</dbReference>
<evidence type="ECO:0000256" key="6">
    <source>
        <dbReference type="ARBA" id="ARBA00023125"/>
    </source>
</evidence>
<evidence type="ECO:0000256" key="8">
    <source>
        <dbReference type="PROSITE-ProRule" id="PRU00169"/>
    </source>
</evidence>
<dbReference type="InterPro" id="IPR039420">
    <property type="entry name" value="WalR-like"/>
</dbReference>
<proteinExistence type="predicted"/>
<sequence>MIRLLLIDDDITLTALLAEYLQKDGFHLTVVNDGITGLRYCQQQQFELVILDVMMPQLDGISVLKQLRHFSNVPVIMLTARGEDLDKVIGLELGADDYIAKPCLPRELSARIKAILRRVQQNNNQTELKLGALHIKPVSRNVSLHQHMIELTGAEFNILYLLAQYAGSIVSKAELSQQALGKPLGSYDRNIDVHISHIRQKLGKLPAGQQWITSVRGKGYQFTYPFGGGE</sequence>
<dbReference type="GO" id="GO:0000156">
    <property type="term" value="F:phosphorelay response regulator activity"/>
    <property type="evidence" value="ECO:0007669"/>
    <property type="project" value="TreeGrafter"/>
</dbReference>
<gene>
    <name evidence="12" type="ORF">SAMN05660691_02747</name>
</gene>
<dbReference type="PROSITE" id="PS50110">
    <property type="entry name" value="RESPONSE_REGULATORY"/>
    <property type="match status" value="1"/>
</dbReference>
<dbReference type="Pfam" id="PF00486">
    <property type="entry name" value="Trans_reg_C"/>
    <property type="match status" value="1"/>
</dbReference>
<evidence type="ECO:0000259" key="10">
    <source>
        <dbReference type="PROSITE" id="PS50110"/>
    </source>
</evidence>
<feature type="modified residue" description="4-aspartylphosphate" evidence="8">
    <location>
        <position position="52"/>
    </location>
</feature>
<dbReference type="EMBL" id="FNXF01000011">
    <property type="protein sequence ID" value="SEI00871.1"/>
    <property type="molecule type" value="Genomic_DNA"/>
</dbReference>
<dbReference type="SMART" id="SM00448">
    <property type="entry name" value="REC"/>
    <property type="match status" value="1"/>
</dbReference>
<dbReference type="InterPro" id="IPR011006">
    <property type="entry name" value="CheY-like_superfamily"/>
</dbReference>
<feature type="domain" description="Response regulatory" evidence="10">
    <location>
        <begin position="3"/>
        <end position="116"/>
    </location>
</feature>
<keyword evidence="2" id="KW-0963">Cytoplasm</keyword>
<dbReference type="GO" id="GO:0005829">
    <property type="term" value="C:cytosol"/>
    <property type="evidence" value="ECO:0007669"/>
    <property type="project" value="TreeGrafter"/>
</dbReference>
<dbReference type="Gene3D" id="3.40.50.2300">
    <property type="match status" value="1"/>
</dbReference>
<dbReference type="InterPro" id="IPR001867">
    <property type="entry name" value="OmpR/PhoB-type_DNA-bd"/>
</dbReference>
<keyword evidence="6 9" id="KW-0238">DNA-binding</keyword>
<keyword evidence="3 8" id="KW-0597">Phosphoprotein</keyword>
<dbReference type="STRING" id="173990.SAMN05660691_02747"/>
<dbReference type="GO" id="GO:0006355">
    <property type="term" value="P:regulation of DNA-templated transcription"/>
    <property type="evidence" value="ECO:0007669"/>
    <property type="project" value="InterPro"/>
</dbReference>
<keyword evidence="4" id="KW-0902">Two-component regulatory system</keyword>
<evidence type="ECO:0000256" key="5">
    <source>
        <dbReference type="ARBA" id="ARBA00023015"/>
    </source>
</evidence>
<protein>
    <submittedName>
        <fullName evidence="12">Transcriptional regulatory protein, C terminal</fullName>
    </submittedName>
</protein>
<dbReference type="CDD" id="cd00383">
    <property type="entry name" value="trans_reg_C"/>
    <property type="match status" value="1"/>
</dbReference>
<dbReference type="Gene3D" id="1.10.10.10">
    <property type="entry name" value="Winged helix-like DNA-binding domain superfamily/Winged helix DNA-binding domain"/>
    <property type="match status" value="1"/>
</dbReference>
<keyword evidence="13" id="KW-1185">Reference proteome</keyword>
<dbReference type="GO" id="GO:0000976">
    <property type="term" value="F:transcription cis-regulatory region binding"/>
    <property type="evidence" value="ECO:0007669"/>
    <property type="project" value="TreeGrafter"/>
</dbReference>
<dbReference type="PROSITE" id="PS51755">
    <property type="entry name" value="OMPR_PHOB"/>
    <property type="match status" value="1"/>
</dbReference>
<dbReference type="OrthoDB" id="9802426at2"/>
<comment type="subcellular location">
    <subcellularLocation>
        <location evidence="1">Cytoplasm</location>
    </subcellularLocation>
</comment>
<evidence type="ECO:0000256" key="9">
    <source>
        <dbReference type="PROSITE-ProRule" id="PRU01091"/>
    </source>
</evidence>
<dbReference type="Gene3D" id="6.10.250.690">
    <property type="match status" value="1"/>
</dbReference>
<organism evidence="12 13">
    <name type="scientific">Rheinheimera pacifica</name>
    <dbReference type="NCBI Taxonomy" id="173990"/>
    <lineage>
        <taxon>Bacteria</taxon>
        <taxon>Pseudomonadati</taxon>
        <taxon>Pseudomonadota</taxon>
        <taxon>Gammaproteobacteria</taxon>
        <taxon>Chromatiales</taxon>
        <taxon>Chromatiaceae</taxon>
        <taxon>Rheinheimera</taxon>
    </lineage>
</organism>
<dbReference type="PANTHER" id="PTHR48111:SF39">
    <property type="entry name" value="TRANSCRIPTIONAL REGULATORY PROTEIN CPXR"/>
    <property type="match status" value="1"/>
</dbReference>
<feature type="DNA-binding region" description="OmpR/PhoB-type" evidence="9">
    <location>
        <begin position="125"/>
        <end position="224"/>
    </location>
</feature>
<dbReference type="SMART" id="SM00862">
    <property type="entry name" value="Trans_reg_C"/>
    <property type="match status" value="1"/>
</dbReference>
<dbReference type="Pfam" id="PF00072">
    <property type="entry name" value="Response_reg"/>
    <property type="match status" value="1"/>
</dbReference>
<evidence type="ECO:0000256" key="4">
    <source>
        <dbReference type="ARBA" id="ARBA00023012"/>
    </source>
</evidence>
<keyword evidence="7" id="KW-0804">Transcription</keyword>
<dbReference type="InterPro" id="IPR058124">
    <property type="entry name" value="CpxR-like_REC"/>
</dbReference>
<feature type="domain" description="OmpR/PhoB-type" evidence="11">
    <location>
        <begin position="125"/>
        <end position="224"/>
    </location>
</feature>
<dbReference type="GO" id="GO:0032993">
    <property type="term" value="C:protein-DNA complex"/>
    <property type="evidence" value="ECO:0007669"/>
    <property type="project" value="TreeGrafter"/>
</dbReference>
<dbReference type="CDD" id="cd17623">
    <property type="entry name" value="REC_OmpR_CpxR"/>
    <property type="match status" value="1"/>
</dbReference>
<name>A0A1H6MT01_9GAMM</name>
<accession>A0A1H6MT01</accession>
<dbReference type="PANTHER" id="PTHR48111">
    <property type="entry name" value="REGULATOR OF RPOS"/>
    <property type="match status" value="1"/>
</dbReference>
<evidence type="ECO:0000256" key="1">
    <source>
        <dbReference type="ARBA" id="ARBA00004496"/>
    </source>
</evidence>
<evidence type="ECO:0000256" key="3">
    <source>
        <dbReference type="ARBA" id="ARBA00022553"/>
    </source>
</evidence>
<evidence type="ECO:0000256" key="2">
    <source>
        <dbReference type="ARBA" id="ARBA00022490"/>
    </source>
</evidence>
<dbReference type="InterPro" id="IPR001789">
    <property type="entry name" value="Sig_transdc_resp-reg_receiver"/>
</dbReference>
<keyword evidence="5" id="KW-0805">Transcription regulation</keyword>
<evidence type="ECO:0000313" key="12">
    <source>
        <dbReference type="EMBL" id="SEI00871.1"/>
    </source>
</evidence>
<evidence type="ECO:0000256" key="7">
    <source>
        <dbReference type="ARBA" id="ARBA00023163"/>
    </source>
</evidence>
<evidence type="ECO:0000313" key="13">
    <source>
        <dbReference type="Proteomes" id="UP000199371"/>
    </source>
</evidence>
<reference evidence="13" key="1">
    <citation type="submission" date="2016-10" db="EMBL/GenBank/DDBJ databases">
        <authorList>
            <person name="Varghese N."/>
            <person name="Submissions S."/>
        </authorList>
    </citation>
    <scope>NUCLEOTIDE SEQUENCE [LARGE SCALE GENOMIC DNA]</scope>
    <source>
        <strain evidence="13">DSM 17616</strain>
    </source>
</reference>
<dbReference type="SUPFAM" id="SSF52172">
    <property type="entry name" value="CheY-like"/>
    <property type="match status" value="1"/>
</dbReference>
<dbReference type="AlphaFoldDB" id="A0A1H6MT01"/>